<dbReference type="InterPro" id="IPR011991">
    <property type="entry name" value="ArsR-like_HTH"/>
</dbReference>
<dbReference type="RefSeq" id="WP_013764822.1">
    <property type="nucleotide sequence ID" value="NC_015510.1"/>
</dbReference>
<dbReference type="PANTHER" id="PTHR43132">
    <property type="entry name" value="ARSENICAL RESISTANCE OPERON REPRESSOR ARSR-RELATED"/>
    <property type="match status" value="1"/>
</dbReference>
<keyword evidence="6" id="KW-1185">Reference proteome</keyword>
<dbReference type="InterPro" id="IPR051011">
    <property type="entry name" value="Metal_resp_trans_reg"/>
</dbReference>
<dbReference type="EMBL" id="CP002691">
    <property type="protein sequence ID" value="AEE50273.1"/>
    <property type="molecule type" value="Genomic_DNA"/>
</dbReference>
<proteinExistence type="predicted"/>
<evidence type="ECO:0000313" key="6">
    <source>
        <dbReference type="Proteomes" id="UP000008461"/>
    </source>
</evidence>
<dbReference type="PROSITE" id="PS50987">
    <property type="entry name" value="HTH_ARSR_2"/>
    <property type="match status" value="1"/>
</dbReference>
<dbReference type="eggNOG" id="COG0640">
    <property type="taxonomic scope" value="Bacteria"/>
</dbReference>
<dbReference type="KEGG" id="hhy:Halhy_2398"/>
<name>F4KWC3_HALH1</name>
<dbReference type="GO" id="GO:0003677">
    <property type="term" value="F:DNA binding"/>
    <property type="evidence" value="ECO:0007669"/>
    <property type="project" value="UniProtKB-KW"/>
</dbReference>
<dbReference type="CDD" id="cd00090">
    <property type="entry name" value="HTH_ARSR"/>
    <property type="match status" value="1"/>
</dbReference>
<dbReference type="PRINTS" id="PR00778">
    <property type="entry name" value="HTHARSR"/>
</dbReference>
<dbReference type="Gene3D" id="1.10.10.10">
    <property type="entry name" value="Winged helix-like DNA-binding domain superfamily/Winged helix DNA-binding domain"/>
    <property type="match status" value="1"/>
</dbReference>
<dbReference type="AlphaFoldDB" id="F4KWC3"/>
<dbReference type="STRING" id="760192.Halhy_2398"/>
<reference evidence="5 6" key="1">
    <citation type="journal article" date="2011" name="Stand. Genomic Sci.">
        <title>Complete genome sequence of Haliscomenobacter hydrossis type strain (O).</title>
        <authorList>
            <consortium name="US DOE Joint Genome Institute (JGI-PGF)"/>
            <person name="Daligault H."/>
            <person name="Lapidus A."/>
            <person name="Zeytun A."/>
            <person name="Nolan M."/>
            <person name="Lucas S."/>
            <person name="Del Rio T.G."/>
            <person name="Tice H."/>
            <person name="Cheng J.F."/>
            <person name="Tapia R."/>
            <person name="Han C."/>
            <person name="Goodwin L."/>
            <person name="Pitluck S."/>
            <person name="Liolios K."/>
            <person name="Pagani I."/>
            <person name="Ivanova N."/>
            <person name="Huntemann M."/>
            <person name="Mavromatis K."/>
            <person name="Mikhailova N."/>
            <person name="Pati A."/>
            <person name="Chen A."/>
            <person name="Palaniappan K."/>
            <person name="Land M."/>
            <person name="Hauser L."/>
            <person name="Brambilla E.M."/>
            <person name="Rohde M."/>
            <person name="Verbarg S."/>
            <person name="Goker M."/>
            <person name="Bristow J."/>
            <person name="Eisen J.A."/>
            <person name="Markowitz V."/>
            <person name="Hugenholtz P."/>
            <person name="Kyrpides N.C."/>
            <person name="Klenk H.P."/>
            <person name="Woyke T."/>
        </authorList>
    </citation>
    <scope>NUCLEOTIDE SEQUENCE [LARGE SCALE GENOMIC DNA]</scope>
    <source>
        <strain evidence="6">ATCC 27775 / DSM 1100 / LMG 10767 / O</strain>
    </source>
</reference>
<dbReference type="InterPro" id="IPR036388">
    <property type="entry name" value="WH-like_DNA-bd_sf"/>
</dbReference>
<dbReference type="Proteomes" id="UP000008461">
    <property type="component" value="Chromosome"/>
</dbReference>
<dbReference type="InterPro" id="IPR036390">
    <property type="entry name" value="WH_DNA-bd_sf"/>
</dbReference>
<dbReference type="Pfam" id="PF01022">
    <property type="entry name" value="HTH_5"/>
    <property type="match status" value="1"/>
</dbReference>
<dbReference type="HOGENOM" id="CLU_097806_6_2_10"/>
<keyword evidence="2" id="KW-0238">DNA-binding</keyword>
<evidence type="ECO:0000313" key="5">
    <source>
        <dbReference type="EMBL" id="AEE50273.1"/>
    </source>
</evidence>
<evidence type="ECO:0000256" key="2">
    <source>
        <dbReference type="ARBA" id="ARBA00023125"/>
    </source>
</evidence>
<dbReference type="InterPro" id="IPR001845">
    <property type="entry name" value="HTH_ArsR_DNA-bd_dom"/>
</dbReference>
<gene>
    <name evidence="5" type="ordered locus">Halhy_2398</name>
</gene>
<dbReference type="PANTHER" id="PTHR43132:SF2">
    <property type="entry name" value="ARSENICAL RESISTANCE OPERON REPRESSOR ARSR-RELATED"/>
    <property type="match status" value="1"/>
</dbReference>
<keyword evidence="1" id="KW-0805">Transcription regulation</keyword>
<evidence type="ECO:0000256" key="3">
    <source>
        <dbReference type="ARBA" id="ARBA00023163"/>
    </source>
</evidence>
<dbReference type="OrthoDB" id="9802016at2"/>
<accession>F4KWC3</accession>
<keyword evidence="3" id="KW-0804">Transcription</keyword>
<sequence>METQSGLLYNKDGSTAESKEAEKLERIAAILKTVAHPMRLGIIHLLEQHAKLSVTEICDMLGSEQSLTSHHLQNMRLRGLISVKREGRSMLYSLKERDVSLILECLDNCQCNI</sequence>
<organism evidence="5 6">
    <name type="scientific">Haliscomenobacter hydrossis (strain ATCC 27775 / DSM 1100 / LMG 10767 / O)</name>
    <dbReference type="NCBI Taxonomy" id="760192"/>
    <lineage>
        <taxon>Bacteria</taxon>
        <taxon>Pseudomonadati</taxon>
        <taxon>Bacteroidota</taxon>
        <taxon>Saprospiria</taxon>
        <taxon>Saprospirales</taxon>
        <taxon>Haliscomenobacteraceae</taxon>
        <taxon>Haliscomenobacter</taxon>
    </lineage>
</organism>
<dbReference type="SUPFAM" id="SSF46785">
    <property type="entry name" value="Winged helix' DNA-binding domain"/>
    <property type="match status" value="1"/>
</dbReference>
<evidence type="ECO:0000259" key="4">
    <source>
        <dbReference type="PROSITE" id="PS50987"/>
    </source>
</evidence>
<dbReference type="GO" id="GO:0003700">
    <property type="term" value="F:DNA-binding transcription factor activity"/>
    <property type="evidence" value="ECO:0007669"/>
    <property type="project" value="InterPro"/>
</dbReference>
<dbReference type="SMART" id="SM00418">
    <property type="entry name" value="HTH_ARSR"/>
    <property type="match status" value="1"/>
</dbReference>
<reference key="2">
    <citation type="submission" date="2011-04" db="EMBL/GenBank/DDBJ databases">
        <title>Complete sequence of chromosome of Haliscomenobacter hydrossis DSM 1100.</title>
        <authorList>
            <consortium name="US DOE Joint Genome Institute (JGI-PGF)"/>
            <person name="Lucas S."/>
            <person name="Han J."/>
            <person name="Lapidus A."/>
            <person name="Bruce D."/>
            <person name="Goodwin L."/>
            <person name="Pitluck S."/>
            <person name="Peters L."/>
            <person name="Kyrpides N."/>
            <person name="Mavromatis K."/>
            <person name="Ivanova N."/>
            <person name="Ovchinnikova G."/>
            <person name="Pagani I."/>
            <person name="Daligault H."/>
            <person name="Detter J.C."/>
            <person name="Han C."/>
            <person name="Land M."/>
            <person name="Hauser L."/>
            <person name="Markowitz V."/>
            <person name="Cheng J.-F."/>
            <person name="Hugenholtz P."/>
            <person name="Woyke T."/>
            <person name="Wu D."/>
            <person name="Verbarg S."/>
            <person name="Frueling A."/>
            <person name="Brambilla E."/>
            <person name="Klenk H.-P."/>
            <person name="Eisen J.A."/>
        </authorList>
    </citation>
    <scope>NUCLEOTIDE SEQUENCE</scope>
    <source>
        <strain>DSM 1100</strain>
    </source>
</reference>
<dbReference type="NCBIfam" id="NF033788">
    <property type="entry name" value="HTH_metalloreg"/>
    <property type="match status" value="1"/>
</dbReference>
<feature type="domain" description="HTH arsR-type" evidence="4">
    <location>
        <begin position="19"/>
        <end position="113"/>
    </location>
</feature>
<evidence type="ECO:0000256" key="1">
    <source>
        <dbReference type="ARBA" id="ARBA00023015"/>
    </source>
</evidence>
<protein>
    <submittedName>
        <fullName evidence="5">Regulatory protein ArsR</fullName>
    </submittedName>
</protein>